<dbReference type="NCBIfam" id="TIGR00556">
    <property type="entry name" value="pantethn_trn"/>
    <property type="match status" value="1"/>
</dbReference>
<keyword evidence="1" id="KW-0808">Transferase</keyword>
<dbReference type="AlphaFoldDB" id="A0A4R7UCP9"/>
<dbReference type="Proteomes" id="UP000295757">
    <property type="component" value="Unassembled WGS sequence"/>
</dbReference>
<evidence type="ECO:0000256" key="1">
    <source>
        <dbReference type="ARBA" id="ARBA00022679"/>
    </source>
</evidence>
<evidence type="ECO:0000313" key="5">
    <source>
        <dbReference type="EMBL" id="TDV24208.1"/>
    </source>
</evidence>
<proteinExistence type="predicted"/>
<dbReference type="SUPFAM" id="SSF56214">
    <property type="entry name" value="4'-phosphopantetheinyl transferase"/>
    <property type="match status" value="1"/>
</dbReference>
<keyword evidence="3" id="KW-0460">Magnesium</keyword>
<comment type="caution">
    <text evidence="5">The sequence shown here is derived from an EMBL/GenBank/DDBJ whole genome shotgun (WGS) entry which is preliminary data.</text>
</comment>
<dbReference type="Pfam" id="PF01648">
    <property type="entry name" value="ACPS"/>
    <property type="match status" value="1"/>
</dbReference>
<gene>
    <name evidence="5" type="ORF">BCF59_0159</name>
</gene>
<dbReference type="InterPro" id="IPR008278">
    <property type="entry name" value="4-PPantetheinyl_Trfase_dom"/>
</dbReference>
<dbReference type="GO" id="GO:0000287">
    <property type="term" value="F:magnesium ion binding"/>
    <property type="evidence" value="ECO:0007669"/>
    <property type="project" value="InterPro"/>
</dbReference>
<accession>A0A4R7UCP9</accession>
<sequence length="110" mass="13034">MKKMQIGVDLTRISSFENKKESFIKRILSPQEFLAYQQTPKNLQTLFLARSWAIKEAIFKADNRHFSFAKINIYKKNNVWNFKNFKISISHEGDYLIAFVINLKESNEKN</sequence>
<evidence type="ECO:0000256" key="2">
    <source>
        <dbReference type="ARBA" id="ARBA00022723"/>
    </source>
</evidence>
<organism evidence="5 6">
    <name type="scientific">Mycoplasmopsis mustelae</name>
    <dbReference type="NCBI Taxonomy" id="171289"/>
    <lineage>
        <taxon>Bacteria</taxon>
        <taxon>Bacillati</taxon>
        <taxon>Mycoplasmatota</taxon>
        <taxon>Mycoplasmoidales</taxon>
        <taxon>Metamycoplasmataceae</taxon>
        <taxon>Mycoplasmopsis</taxon>
    </lineage>
</organism>
<dbReference type="InterPro" id="IPR004568">
    <property type="entry name" value="Ppantetheine-prot_Trfase_dom"/>
</dbReference>
<evidence type="ECO:0000313" key="6">
    <source>
        <dbReference type="Proteomes" id="UP000295757"/>
    </source>
</evidence>
<dbReference type="InterPro" id="IPR037143">
    <property type="entry name" value="4-PPantetheinyl_Trfase_dom_sf"/>
</dbReference>
<keyword evidence="6" id="KW-1185">Reference proteome</keyword>
<dbReference type="GO" id="GO:0008897">
    <property type="term" value="F:holo-[acyl-carrier-protein] synthase activity"/>
    <property type="evidence" value="ECO:0007669"/>
    <property type="project" value="InterPro"/>
</dbReference>
<keyword evidence="2" id="KW-0479">Metal-binding</keyword>
<evidence type="ECO:0000259" key="4">
    <source>
        <dbReference type="Pfam" id="PF01648"/>
    </source>
</evidence>
<dbReference type="EMBL" id="SOCN01000001">
    <property type="protein sequence ID" value="TDV24208.1"/>
    <property type="molecule type" value="Genomic_DNA"/>
</dbReference>
<dbReference type="Gene3D" id="3.90.470.20">
    <property type="entry name" value="4'-phosphopantetheinyl transferase domain"/>
    <property type="match status" value="1"/>
</dbReference>
<dbReference type="GO" id="GO:0006633">
    <property type="term" value="P:fatty acid biosynthetic process"/>
    <property type="evidence" value="ECO:0007669"/>
    <property type="project" value="InterPro"/>
</dbReference>
<name>A0A4R7UCP9_9BACT</name>
<feature type="domain" description="4'-phosphopantetheinyl transferase" evidence="4">
    <location>
        <begin position="5"/>
        <end position="77"/>
    </location>
</feature>
<evidence type="ECO:0000256" key="3">
    <source>
        <dbReference type="ARBA" id="ARBA00022842"/>
    </source>
</evidence>
<reference evidence="5 6" key="1">
    <citation type="submission" date="2019-03" db="EMBL/GenBank/DDBJ databases">
        <title>Genomic Encyclopedia of Archaeal and Bacterial Type Strains, Phase II (KMG-II): from individual species to whole genera.</title>
        <authorList>
            <person name="Goeker M."/>
        </authorList>
    </citation>
    <scope>NUCLEOTIDE SEQUENCE [LARGE SCALE GENOMIC DNA]</scope>
    <source>
        <strain evidence="5 6">ATCC 35214</strain>
    </source>
</reference>
<protein>
    <submittedName>
        <fullName evidence="5">Holo-[acyl-carrier protein] synthase</fullName>
    </submittedName>
</protein>